<feature type="non-terminal residue" evidence="1">
    <location>
        <position position="71"/>
    </location>
</feature>
<proteinExistence type="predicted"/>
<gene>
    <name evidence="1" type="ORF">AaE_012968</name>
</gene>
<organism evidence="1 2">
    <name type="scientific">Aphanomyces astaci</name>
    <name type="common">Crayfish plague agent</name>
    <dbReference type="NCBI Taxonomy" id="112090"/>
    <lineage>
        <taxon>Eukaryota</taxon>
        <taxon>Sar</taxon>
        <taxon>Stramenopiles</taxon>
        <taxon>Oomycota</taxon>
        <taxon>Saprolegniomycetes</taxon>
        <taxon>Saprolegniales</taxon>
        <taxon>Verrucalvaceae</taxon>
        <taxon>Aphanomyces</taxon>
    </lineage>
</organism>
<dbReference type="EMBL" id="VJMI01018865">
    <property type="protein sequence ID" value="KAF0709124.1"/>
    <property type="molecule type" value="Genomic_DNA"/>
</dbReference>
<name>A0A6A4ZKC9_APHAT</name>
<dbReference type="Proteomes" id="UP000469452">
    <property type="component" value="Unassembled WGS sequence"/>
</dbReference>
<evidence type="ECO:0000313" key="1">
    <source>
        <dbReference type="EMBL" id="KAF0709124.1"/>
    </source>
</evidence>
<evidence type="ECO:0000313" key="2">
    <source>
        <dbReference type="Proteomes" id="UP000469452"/>
    </source>
</evidence>
<comment type="caution">
    <text evidence="1">The sequence shown here is derived from an EMBL/GenBank/DDBJ whole genome shotgun (WGS) entry which is preliminary data.</text>
</comment>
<dbReference type="Gene3D" id="3.90.190.10">
    <property type="entry name" value="Protein tyrosine phosphatase superfamily"/>
    <property type="match status" value="1"/>
</dbReference>
<dbReference type="InterPro" id="IPR029021">
    <property type="entry name" value="Prot-tyrosine_phosphatase-like"/>
</dbReference>
<sequence length="71" mass="8023">MLTQKYLEHDNQPVHPTTLTYAEVLRGLYIGSVGAGANWAALSELGITHILVVSETVQLAFELSRRFEYFR</sequence>
<dbReference type="AlphaFoldDB" id="A0A6A4ZKC9"/>
<accession>A0A6A4ZKC9</accession>
<dbReference type="VEuPathDB" id="FungiDB:H257_05104"/>
<protein>
    <submittedName>
        <fullName evidence="1">Uncharacterized protein</fullName>
    </submittedName>
</protein>
<reference evidence="1 2" key="1">
    <citation type="submission" date="2019-06" db="EMBL/GenBank/DDBJ databases">
        <title>Genomics analysis of Aphanomyces spp. identifies a new class of oomycete effector associated with host adaptation.</title>
        <authorList>
            <person name="Gaulin E."/>
        </authorList>
    </citation>
    <scope>NUCLEOTIDE SEQUENCE [LARGE SCALE GENOMIC DNA]</scope>
    <source>
        <strain evidence="1 2">E</strain>
    </source>
</reference>
<dbReference type="SUPFAM" id="SSF52799">
    <property type="entry name" value="(Phosphotyrosine protein) phosphatases II"/>
    <property type="match status" value="1"/>
</dbReference>